<protein>
    <submittedName>
        <fullName evidence="3">Glycoside hydrolase family 128 protein</fullName>
    </submittedName>
</protein>
<keyword evidence="1" id="KW-0732">Signal</keyword>
<dbReference type="PANTHER" id="PTHR34154:SF10">
    <property type="entry name" value="ASL1-LIKE GLYCOSYL HYDROLASE CATALYTIC DOMAIN-CONTAINING PROTEIN"/>
    <property type="match status" value="1"/>
</dbReference>
<evidence type="ECO:0000313" key="4">
    <source>
        <dbReference type="Proteomes" id="UP000799291"/>
    </source>
</evidence>
<dbReference type="Gene3D" id="3.20.20.80">
    <property type="entry name" value="Glycosidases"/>
    <property type="match status" value="1"/>
</dbReference>
<gene>
    <name evidence="3" type="ORF">K458DRAFT_391000</name>
</gene>
<evidence type="ECO:0000313" key="3">
    <source>
        <dbReference type="EMBL" id="KAF2682515.1"/>
    </source>
</evidence>
<dbReference type="PANTHER" id="PTHR34154">
    <property type="entry name" value="ALKALI-SENSITIVE LINKAGE PROTEIN 1"/>
    <property type="match status" value="1"/>
</dbReference>
<keyword evidence="4" id="KW-1185">Reference proteome</keyword>
<dbReference type="AlphaFoldDB" id="A0A6G1IWM9"/>
<dbReference type="InterPro" id="IPR053183">
    <property type="entry name" value="ASL1"/>
</dbReference>
<dbReference type="InterPro" id="IPR024655">
    <property type="entry name" value="Asl1_glyco_hydro_catalytic"/>
</dbReference>
<evidence type="ECO:0000259" key="2">
    <source>
        <dbReference type="Pfam" id="PF11790"/>
    </source>
</evidence>
<dbReference type="InterPro" id="IPR017853">
    <property type="entry name" value="GH"/>
</dbReference>
<dbReference type="OrthoDB" id="5985073at2759"/>
<dbReference type="GO" id="GO:0071966">
    <property type="term" value="P:fungal-type cell wall polysaccharide metabolic process"/>
    <property type="evidence" value="ECO:0007669"/>
    <property type="project" value="TreeGrafter"/>
</dbReference>
<accession>A0A6G1IWM9</accession>
<dbReference type="Pfam" id="PF11790">
    <property type="entry name" value="Glyco_hydro_cc"/>
    <property type="match status" value="1"/>
</dbReference>
<dbReference type="EMBL" id="MU005587">
    <property type="protein sequence ID" value="KAF2682515.1"/>
    <property type="molecule type" value="Genomic_DNA"/>
</dbReference>
<dbReference type="SUPFAM" id="SSF51445">
    <property type="entry name" value="(Trans)glycosidases"/>
    <property type="match status" value="1"/>
</dbReference>
<sequence length="269" mass="29037">MVSSTLLLALAGLSTFSQAAPTLLKRGSSKLGYAFGKAAQSKIEMFSPSEGCWGYNWEARVDDAPSYKLPSGCEFVPMLHDGGDMFVNAWKSGDAQGAIDAGAKHILSFNEPDHCGPANEGGTCMDVATAVQKHKDLVQPYAGKGVKIGSPAVTNGQEPNKGLNYLKSFLDQCSDCQIDFVAVHWQWAGATDIKSFTDHITKAHEMTGKPVWVTEYQAPSGNDPVQFMKQATEWMDGQDFVQRYAYWSVDAKLTNGNSLSDLGAAYAGM</sequence>
<proteinExistence type="predicted"/>
<dbReference type="GO" id="GO:0016787">
    <property type="term" value="F:hydrolase activity"/>
    <property type="evidence" value="ECO:0007669"/>
    <property type="project" value="UniProtKB-KW"/>
</dbReference>
<organism evidence="3 4">
    <name type="scientific">Lentithecium fluviatile CBS 122367</name>
    <dbReference type="NCBI Taxonomy" id="1168545"/>
    <lineage>
        <taxon>Eukaryota</taxon>
        <taxon>Fungi</taxon>
        <taxon>Dikarya</taxon>
        <taxon>Ascomycota</taxon>
        <taxon>Pezizomycotina</taxon>
        <taxon>Dothideomycetes</taxon>
        <taxon>Pleosporomycetidae</taxon>
        <taxon>Pleosporales</taxon>
        <taxon>Massarineae</taxon>
        <taxon>Lentitheciaceae</taxon>
        <taxon>Lentithecium</taxon>
    </lineage>
</organism>
<dbReference type="Proteomes" id="UP000799291">
    <property type="component" value="Unassembled WGS sequence"/>
</dbReference>
<dbReference type="GO" id="GO:0009277">
    <property type="term" value="C:fungal-type cell wall"/>
    <property type="evidence" value="ECO:0007669"/>
    <property type="project" value="TreeGrafter"/>
</dbReference>
<feature type="domain" description="Asl1-like glycosyl hydrolase catalytic" evidence="2">
    <location>
        <begin position="32"/>
        <end position="266"/>
    </location>
</feature>
<reference evidence="3" key="1">
    <citation type="journal article" date="2020" name="Stud. Mycol.">
        <title>101 Dothideomycetes genomes: a test case for predicting lifestyles and emergence of pathogens.</title>
        <authorList>
            <person name="Haridas S."/>
            <person name="Albert R."/>
            <person name="Binder M."/>
            <person name="Bloem J."/>
            <person name="Labutti K."/>
            <person name="Salamov A."/>
            <person name="Andreopoulos B."/>
            <person name="Baker S."/>
            <person name="Barry K."/>
            <person name="Bills G."/>
            <person name="Bluhm B."/>
            <person name="Cannon C."/>
            <person name="Castanera R."/>
            <person name="Culley D."/>
            <person name="Daum C."/>
            <person name="Ezra D."/>
            <person name="Gonzalez J."/>
            <person name="Henrissat B."/>
            <person name="Kuo A."/>
            <person name="Liang C."/>
            <person name="Lipzen A."/>
            <person name="Lutzoni F."/>
            <person name="Magnuson J."/>
            <person name="Mondo S."/>
            <person name="Nolan M."/>
            <person name="Ohm R."/>
            <person name="Pangilinan J."/>
            <person name="Park H.-J."/>
            <person name="Ramirez L."/>
            <person name="Alfaro M."/>
            <person name="Sun H."/>
            <person name="Tritt A."/>
            <person name="Yoshinaga Y."/>
            <person name="Zwiers L.-H."/>
            <person name="Turgeon B."/>
            <person name="Goodwin S."/>
            <person name="Spatafora J."/>
            <person name="Crous P."/>
            <person name="Grigoriev I."/>
        </authorList>
    </citation>
    <scope>NUCLEOTIDE SEQUENCE</scope>
    <source>
        <strain evidence="3">CBS 122367</strain>
    </source>
</reference>
<keyword evidence="3" id="KW-0378">Hydrolase</keyword>
<feature type="signal peptide" evidence="1">
    <location>
        <begin position="1"/>
        <end position="19"/>
    </location>
</feature>
<feature type="chain" id="PRO_5026133765" evidence="1">
    <location>
        <begin position="20"/>
        <end position="269"/>
    </location>
</feature>
<name>A0A6G1IWM9_9PLEO</name>
<evidence type="ECO:0000256" key="1">
    <source>
        <dbReference type="SAM" id="SignalP"/>
    </source>
</evidence>